<proteinExistence type="predicted"/>
<organism evidence="1">
    <name type="scientific">Lepeophtheirus salmonis</name>
    <name type="common">Salmon louse</name>
    <name type="synonym">Caligus salmonis</name>
    <dbReference type="NCBI Taxonomy" id="72036"/>
    <lineage>
        <taxon>Eukaryota</taxon>
        <taxon>Metazoa</taxon>
        <taxon>Ecdysozoa</taxon>
        <taxon>Arthropoda</taxon>
        <taxon>Crustacea</taxon>
        <taxon>Multicrustacea</taxon>
        <taxon>Hexanauplia</taxon>
        <taxon>Copepoda</taxon>
        <taxon>Siphonostomatoida</taxon>
        <taxon>Caligidae</taxon>
        <taxon>Lepeophtheirus</taxon>
    </lineage>
</organism>
<dbReference type="EMBL" id="HACA01005001">
    <property type="protein sequence ID" value="CDW22362.1"/>
    <property type="molecule type" value="Transcribed_RNA"/>
</dbReference>
<name>A0A0K2T9Y7_LEPSM</name>
<protein>
    <submittedName>
        <fullName evidence="1">Uncharacterized protein</fullName>
    </submittedName>
</protein>
<reference evidence="1" key="1">
    <citation type="submission" date="2014-05" db="EMBL/GenBank/DDBJ databases">
        <authorList>
            <person name="Chronopoulou M."/>
        </authorList>
    </citation>
    <scope>NUCLEOTIDE SEQUENCE</scope>
    <source>
        <tissue evidence="1">Whole organism</tissue>
    </source>
</reference>
<sequence>ISSRYEKNQINKKQIPFRVYEGNCSDLILNSTLTTRWTYTYKLLAVTYDHINLWLLDTDTLFSRIVITEW</sequence>
<dbReference type="AlphaFoldDB" id="A0A0K2T9Y7"/>
<evidence type="ECO:0000313" key="1">
    <source>
        <dbReference type="EMBL" id="CDW22362.1"/>
    </source>
</evidence>
<accession>A0A0K2T9Y7</accession>
<dbReference type="EMBL" id="HACA01004999">
    <property type="protein sequence ID" value="CDW22360.1"/>
    <property type="molecule type" value="Transcribed_RNA"/>
</dbReference>
<feature type="non-terminal residue" evidence="1">
    <location>
        <position position="1"/>
    </location>
</feature>